<sequence>MKTLKIAVAALIIAGGTLGAFAFTKAEKSDKKVLNTYYPVKTAGSSFTWQQLNPADYECVSGGAACAGYIATSPPADNTIPTGYTTTNHALQPK</sequence>
<dbReference type="Proteomes" id="UP000184364">
    <property type="component" value="Unassembled WGS sequence"/>
</dbReference>
<gene>
    <name evidence="2" type="ORF">SAMN05444267_10564</name>
</gene>
<dbReference type="RefSeq" id="WP_073297759.1">
    <property type="nucleotide sequence ID" value="NZ_FRAV01000056.1"/>
</dbReference>
<proteinExistence type="predicted"/>
<feature type="signal peptide" evidence="1">
    <location>
        <begin position="1"/>
        <end position="22"/>
    </location>
</feature>
<feature type="chain" id="PRO_5009927408" description="NVEALA protein" evidence="1">
    <location>
        <begin position="23"/>
        <end position="94"/>
    </location>
</feature>
<evidence type="ECO:0000313" key="3">
    <source>
        <dbReference type="Proteomes" id="UP000184364"/>
    </source>
</evidence>
<evidence type="ECO:0000313" key="2">
    <source>
        <dbReference type="EMBL" id="SHM58784.1"/>
    </source>
</evidence>
<organism evidence="2 3">
    <name type="scientific">Chryseobacterium polytrichastri</name>
    <dbReference type="NCBI Taxonomy" id="1302687"/>
    <lineage>
        <taxon>Bacteria</taxon>
        <taxon>Pseudomonadati</taxon>
        <taxon>Bacteroidota</taxon>
        <taxon>Flavobacteriia</taxon>
        <taxon>Flavobacteriales</taxon>
        <taxon>Weeksellaceae</taxon>
        <taxon>Chryseobacterium group</taxon>
        <taxon>Chryseobacterium</taxon>
    </lineage>
</organism>
<accession>A0A1M7K0N6</accession>
<dbReference type="AlphaFoldDB" id="A0A1M7K0N6"/>
<name>A0A1M7K0N6_9FLAO</name>
<evidence type="ECO:0000256" key="1">
    <source>
        <dbReference type="SAM" id="SignalP"/>
    </source>
</evidence>
<evidence type="ECO:0008006" key="4">
    <source>
        <dbReference type="Google" id="ProtNLM"/>
    </source>
</evidence>
<keyword evidence="1" id="KW-0732">Signal</keyword>
<protein>
    <recommendedName>
        <fullName evidence="4">NVEALA protein</fullName>
    </recommendedName>
</protein>
<reference evidence="3" key="1">
    <citation type="submission" date="2016-11" db="EMBL/GenBank/DDBJ databases">
        <authorList>
            <person name="Varghese N."/>
            <person name="Submissions S."/>
        </authorList>
    </citation>
    <scope>NUCLEOTIDE SEQUENCE [LARGE SCALE GENOMIC DNA]</scope>
    <source>
        <strain evidence="3">DSM 26899</strain>
    </source>
</reference>
<keyword evidence="3" id="KW-1185">Reference proteome</keyword>
<dbReference type="OrthoDB" id="1274682at2"/>
<dbReference type="EMBL" id="FRAV01000056">
    <property type="protein sequence ID" value="SHM58784.1"/>
    <property type="molecule type" value="Genomic_DNA"/>
</dbReference>